<evidence type="ECO:0000256" key="2">
    <source>
        <dbReference type="SAM" id="Coils"/>
    </source>
</evidence>
<proteinExistence type="predicted"/>
<dbReference type="PANTHER" id="PTHR31342">
    <property type="entry name" value="PROTEIN CHUP1, CHLOROPLASTIC"/>
    <property type="match status" value="1"/>
</dbReference>
<dbReference type="PANTHER" id="PTHR31342:SF18">
    <property type="entry name" value="OS01G0651932 PROTEIN"/>
    <property type="match status" value="1"/>
</dbReference>
<evidence type="ECO:0008006" key="5">
    <source>
        <dbReference type="Google" id="ProtNLM"/>
    </source>
</evidence>
<organism evidence="4">
    <name type="scientific">Fagus sylvatica</name>
    <name type="common">Beechnut</name>
    <dbReference type="NCBI Taxonomy" id="28930"/>
    <lineage>
        <taxon>Eukaryota</taxon>
        <taxon>Viridiplantae</taxon>
        <taxon>Streptophyta</taxon>
        <taxon>Embryophyta</taxon>
        <taxon>Tracheophyta</taxon>
        <taxon>Spermatophyta</taxon>
        <taxon>Magnoliopsida</taxon>
        <taxon>eudicotyledons</taxon>
        <taxon>Gunneridae</taxon>
        <taxon>Pentapetalae</taxon>
        <taxon>rosids</taxon>
        <taxon>fabids</taxon>
        <taxon>Fagales</taxon>
        <taxon>Fagaceae</taxon>
        <taxon>Fagus</taxon>
    </lineage>
</organism>
<name>A0A2N9FFE1_FAGSY</name>
<feature type="compositionally biased region" description="Low complexity" evidence="3">
    <location>
        <begin position="316"/>
        <end position="328"/>
    </location>
</feature>
<keyword evidence="1 2" id="KW-0175">Coiled coil</keyword>
<evidence type="ECO:0000313" key="4">
    <source>
        <dbReference type="EMBL" id="SPC85559.1"/>
    </source>
</evidence>
<reference evidence="4" key="1">
    <citation type="submission" date="2018-02" db="EMBL/GenBank/DDBJ databases">
        <authorList>
            <person name="Cohen D.B."/>
            <person name="Kent A.D."/>
        </authorList>
    </citation>
    <scope>NUCLEOTIDE SEQUENCE</scope>
</reference>
<dbReference type="InterPro" id="IPR040265">
    <property type="entry name" value="CHUP1/IPGA1-like"/>
</dbReference>
<accession>A0A2N9FFE1</accession>
<protein>
    <recommendedName>
        <fullName evidence="5">Protein CHUP1, chloroplastic</fullName>
    </recommendedName>
</protein>
<feature type="region of interest" description="Disordered" evidence="3">
    <location>
        <begin position="225"/>
        <end position="329"/>
    </location>
</feature>
<sequence length="554" mass="62177">MVAGKVRLAMGLQKSPSHSKQETPPKPPLPSPSSAKVPQKAVFSRSFGVYFPRSSAQVQPRPPDVTELLRVVEDLRERESRLKTELLGHKLLKESVAIVPVLENEISTKNAELDRAAKRIESLEIENRRLIMELEELKKKLEEEKEENEKKVKAMEVEISELKKTASDRNRTELILESDELSSSQRFQGLMEVSVKSNLIKNLRKPTKYTDGAVLSFENLKLEGLDSKKEEPETERPRHSRCNSEELAESTLANLRSRPPRVPKPPPTPSSSTSSSSSSCSSNGPCSSPTIPMPPPPPKEICATTATSAATEGDESGSSKGEESTGSDVETQGDFIRFLIKEVENAAFTKIEDVVPFVKWLDDELSYLVDERAVLKHFDWPEQKADALREAAFGYCDLKKLESEASLFRDDARQQCGSALKKMQALLEKLEHGLYNLSRIRESATKRYKVFNIPTDWMQDTGFVAAQIKLASVKLAMKYMKRVSAELETVDGGPEEEELIVQGVRFAFRVHQFAGGFDAETMRAFQELRDKARSCHVQCQNQQQQKFVCRSTPC</sequence>
<feature type="compositionally biased region" description="Basic and acidic residues" evidence="3">
    <location>
        <begin position="225"/>
        <end position="237"/>
    </location>
</feature>
<dbReference type="GO" id="GO:0072699">
    <property type="term" value="P:protein localization to cortical microtubule cytoskeleton"/>
    <property type="evidence" value="ECO:0007669"/>
    <property type="project" value="TreeGrafter"/>
</dbReference>
<dbReference type="GO" id="GO:0055028">
    <property type="term" value="C:cortical microtubule"/>
    <property type="evidence" value="ECO:0007669"/>
    <property type="project" value="TreeGrafter"/>
</dbReference>
<dbReference type="EMBL" id="OIVN01000787">
    <property type="protein sequence ID" value="SPC85559.1"/>
    <property type="molecule type" value="Genomic_DNA"/>
</dbReference>
<dbReference type="AlphaFoldDB" id="A0A2N9FFE1"/>
<feature type="compositionally biased region" description="Low complexity" evidence="3">
    <location>
        <begin position="270"/>
        <end position="290"/>
    </location>
</feature>
<feature type="region of interest" description="Disordered" evidence="3">
    <location>
        <begin position="1"/>
        <end position="38"/>
    </location>
</feature>
<evidence type="ECO:0000256" key="3">
    <source>
        <dbReference type="SAM" id="MobiDB-lite"/>
    </source>
</evidence>
<evidence type="ECO:0000256" key="1">
    <source>
        <dbReference type="ARBA" id="ARBA00023054"/>
    </source>
</evidence>
<gene>
    <name evidence="4" type="ORF">FSB_LOCUS13441</name>
</gene>
<feature type="coiled-coil region" evidence="2">
    <location>
        <begin position="65"/>
        <end position="165"/>
    </location>
</feature>
<feature type="compositionally biased region" description="Pro residues" evidence="3">
    <location>
        <begin position="260"/>
        <end position="269"/>
    </location>
</feature>